<dbReference type="RefSeq" id="WP_132878456.1">
    <property type="nucleotide sequence ID" value="NZ_SLXQ01000008.1"/>
</dbReference>
<keyword evidence="3" id="KW-0808">Transferase</keyword>
<dbReference type="PROSITE" id="PS00107">
    <property type="entry name" value="PROTEIN_KINASE_ATP"/>
    <property type="match status" value="1"/>
</dbReference>
<dbReference type="InterPro" id="IPR000719">
    <property type="entry name" value="Prot_kinase_dom"/>
</dbReference>
<keyword evidence="5 9" id="KW-0418">Kinase</keyword>
<evidence type="ECO:0000256" key="3">
    <source>
        <dbReference type="ARBA" id="ARBA00022679"/>
    </source>
</evidence>
<evidence type="ECO:0000313" key="10">
    <source>
        <dbReference type="Proteomes" id="UP000294911"/>
    </source>
</evidence>
<dbReference type="CDD" id="cd14014">
    <property type="entry name" value="STKc_PknB_like"/>
    <property type="match status" value="1"/>
</dbReference>
<evidence type="ECO:0000256" key="2">
    <source>
        <dbReference type="ARBA" id="ARBA00022527"/>
    </source>
</evidence>
<evidence type="ECO:0000256" key="7">
    <source>
        <dbReference type="PROSITE-ProRule" id="PRU10141"/>
    </source>
</evidence>
<dbReference type="Proteomes" id="UP000294911">
    <property type="component" value="Unassembled WGS sequence"/>
</dbReference>
<dbReference type="EC" id="2.7.11.1" evidence="1"/>
<dbReference type="InterPro" id="IPR017441">
    <property type="entry name" value="Protein_kinase_ATP_BS"/>
</dbReference>
<comment type="caution">
    <text evidence="9">The sequence shown here is derived from an EMBL/GenBank/DDBJ whole genome shotgun (WGS) entry which is preliminary data.</text>
</comment>
<feature type="binding site" evidence="7">
    <location>
        <position position="47"/>
    </location>
    <ligand>
        <name>ATP</name>
        <dbReference type="ChEBI" id="CHEBI:30616"/>
    </ligand>
</feature>
<dbReference type="Gene3D" id="1.10.510.10">
    <property type="entry name" value="Transferase(Phosphotransferase) domain 1"/>
    <property type="match status" value="1"/>
</dbReference>
<dbReference type="Pfam" id="PF00069">
    <property type="entry name" value="Pkinase"/>
    <property type="match status" value="1"/>
</dbReference>
<dbReference type="OrthoDB" id="3679634at2"/>
<dbReference type="SMART" id="SM00220">
    <property type="entry name" value="S_TKc"/>
    <property type="match status" value="1"/>
</dbReference>
<organism evidence="9 10">
    <name type="scientific">Tamaricihabitans halophyticus</name>
    <dbReference type="NCBI Taxonomy" id="1262583"/>
    <lineage>
        <taxon>Bacteria</taxon>
        <taxon>Bacillati</taxon>
        <taxon>Actinomycetota</taxon>
        <taxon>Actinomycetes</taxon>
        <taxon>Pseudonocardiales</taxon>
        <taxon>Pseudonocardiaceae</taxon>
        <taxon>Tamaricihabitans</taxon>
    </lineage>
</organism>
<dbReference type="AlphaFoldDB" id="A0A4R2QL21"/>
<dbReference type="EMBL" id="SLXQ01000008">
    <property type="protein sequence ID" value="TCP50163.1"/>
    <property type="molecule type" value="Genomic_DNA"/>
</dbReference>
<gene>
    <name evidence="9" type="ORF">EV191_108253</name>
</gene>
<evidence type="ECO:0000256" key="1">
    <source>
        <dbReference type="ARBA" id="ARBA00012513"/>
    </source>
</evidence>
<dbReference type="Gene3D" id="3.30.200.20">
    <property type="entry name" value="Phosphorylase Kinase, domain 1"/>
    <property type="match status" value="1"/>
</dbReference>
<dbReference type="PROSITE" id="PS00108">
    <property type="entry name" value="PROTEIN_KINASE_ST"/>
    <property type="match status" value="1"/>
</dbReference>
<evidence type="ECO:0000256" key="6">
    <source>
        <dbReference type="ARBA" id="ARBA00022840"/>
    </source>
</evidence>
<evidence type="ECO:0000313" key="9">
    <source>
        <dbReference type="EMBL" id="TCP50163.1"/>
    </source>
</evidence>
<proteinExistence type="predicted"/>
<dbReference type="GO" id="GO:0005524">
    <property type="term" value="F:ATP binding"/>
    <property type="evidence" value="ECO:0007669"/>
    <property type="project" value="UniProtKB-UniRule"/>
</dbReference>
<dbReference type="PANTHER" id="PTHR43289:SF6">
    <property type="entry name" value="SERINE_THREONINE-PROTEIN KINASE NEKL-3"/>
    <property type="match status" value="1"/>
</dbReference>
<accession>A0A4R2QL21</accession>
<dbReference type="GO" id="GO:0004674">
    <property type="term" value="F:protein serine/threonine kinase activity"/>
    <property type="evidence" value="ECO:0007669"/>
    <property type="project" value="UniProtKB-KW"/>
</dbReference>
<dbReference type="SUPFAM" id="SSF56112">
    <property type="entry name" value="Protein kinase-like (PK-like)"/>
    <property type="match status" value="1"/>
</dbReference>
<protein>
    <recommendedName>
        <fullName evidence="1">non-specific serine/threonine protein kinase</fullName>
        <ecNumber evidence="1">2.7.11.1</ecNumber>
    </recommendedName>
</protein>
<dbReference type="PROSITE" id="PS50011">
    <property type="entry name" value="PROTEIN_KINASE_DOM"/>
    <property type="match status" value="1"/>
</dbReference>
<feature type="domain" description="Protein kinase" evidence="8">
    <location>
        <begin position="18"/>
        <end position="273"/>
    </location>
</feature>
<sequence>MSDHPTQPVPPRIIADRYTLLAELGRGGTGVVWRALDQVIDREVAIKELRSVDRYGAERDGMVFAERVLREVRTGGRLNDPAVVAVHDVVVETDATYIVMELVAAPTLSELVAQRGPLPGDRAAEIGEQLLAALDAAHQAGIVHRDVKPGNVLVLDDWRVKLTDFGIARAVDDPQLTTSGMLVGSPAFIAPERLEGAEASPASDLWSLGATLYFAVEGLPAFERSTAAATLHAVLHEVPYLSRASGPLASVISGLLVTSATARMSTEQARGLLRTAAAERVAPVAAEPRPMPEQSPMPLATGPHPVRPEPGRHPGRHRWRYATAATVAAIALVFAGGLLDRILFAPTTDPRSGAVAPGGQAQEPDSPALAEVWTYGEGGDIPFFYYPDLDSGSCIREVRRYGNIEPEDAVDCAEPHAAEVFTTMGTLDNPLAGDTFPTPDYPGTQTLAAAAEGWCTLYFTSNQVRYKDKQETLRYRAVVPSRQHWLEKSSGGASPDDVDRRVFCFVDRADGGQLDGSVLAERN</sequence>
<evidence type="ECO:0000259" key="8">
    <source>
        <dbReference type="PROSITE" id="PS50011"/>
    </source>
</evidence>
<dbReference type="InterPro" id="IPR008271">
    <property type="entry name" value="Ser/Thr_kinase_AS"/>
</dbReference>
<reference evidence="9 10" key="1">
    <citation type="submission" date="2019-03" db="EMBL/GenBank/DDBJ databases">
        <title>Genomic Encyclopedia of Type Strains, Phase IV (KMG-IV): sequencing the most valuable type-strain genomes for metagenomic binning, comparative biology and taxonomic classification.</title>
        <authorList>
            <person name="Goeker M."/>
        </authorList>
    </citation>
    <scope>NUCLEOTIDE SEQUENCE [LARGE SCALE GENOMIC DNA]</scope>
    <source>
        <strain evidence="9 10">DSM 45765</strain>
    </source>
</reference>
<dbReference type="PANTHER" id="PTHR43289">
    <property type="entry name" value="MITOGEN-ACTIVATED PROTEIN KINASE KINASE KINASE 20-RELATED"/>
    <property type="match status" value="1"/>
</dbReference>
<keyword evidence="6 7" id="KW-0067">ATP-binding</keyword>
<keyword evidence="2 9" id="KW-0723">Serine/threonine-protein kinase</keyword>
<dbReference type="InterPro" id="IPR011009">
    <property type="entry name" value="Kinase-like_dom_sf"/>
</dbReference>
<evidence type="ECO:0000256" key="5">
    <source>
        <dbReference type="ARBA" id="ARBA00022777"/>
    </source>
</evidence>
<keyword evidence="4 7" id="KW-0547">Nucleotide-binding</keyword>
<keyword evidence="10" id="KW-1185">Reference proteome</keyword>
<name>A0A4R2QL21_9PSEU</name>
<evidence type="ECO:0000256" key="4">
    <source>
        <dbReference type="ARBA" id="ARBA00022741"/>
    </source>
</evidence>